<dbReference type="InterPro" id="IPR055259">
    <property type="entry name" value="YkvP/CgeB_Glyco_trans-like"/>
</dbReference>
<dbReference type="EMBL" id="ADEF01000066">
    <property type="protein sequence ID" value="EFA96639.1"/>
    <property type="molecule type" value="Genomic_DNA"/>
</dbReference>
<evidence type="ECO:0000313" key="2">
    <source>
        <dbReference type="EMBL" id="EFA96639.1"/>
    </source>
</evidence>
<accession>D1W1V5</accession>
<dbReference type="AlphaFoldDB" id="D1W1V5"/>
<sequence>MRMILITLSTPTYNNVRAASALPYHLIMGAKETVNIDFEIYSYNINGIDDLGIAEIERELNVKIHLLQKPWWMIWMFRLHLGMLRVLLKYPYLSYLRVPEETIKKIKSSNPNIIWIYGEEIAGIAKKFEGIKRIVTMPDCESMFYYRMLRQRWATKHLSQILRYAFAYWQYRSMERCNCHANVIYHFVGEVDAEFFKNINPSSKAIFLRHPLYAYNESKKIAFSEPKIKLLFAGRYDFYCQQGSNELLDAMLGRKQDLINNFEITFLGKGWETWNERLKTAGFVSSHIKFAPNYITELQKHDIQINAIDVGTGTKGKVLDAISNGLLAFGTKYTLENIAVMNGESCVQYSTVEEAMDKLMDICAHRNKYEQMAENGRRIVLQKHDKGKIADTLFDITKAK</sequence>
<dbReference type="Pfam" id="PF13524">
    <property type="entry name" value="Glyco_trans_1_2"/>
    <property type="match status" value="1"/>
</dbReference>
<organism evidence="2 3">
    <name type="scientific">Hoylesella timonensis CRIS 5C-B1</name>
    <dbReference type="NCBI Taxonomy" id="679189"/>
    <lineage>
        <taxon>Bacteria</taxon>
        <taxon>Pseudomonadati</taxon>
        <taxon>Bacteroidota</taxon>
        <taxon>Bacteroidia</taxon>
        <taxon>Bacteroidales</taxon>
        <taxon>Prevotellaceae</taxon>
        <taxon>Hoylesella</taxon>
    </lineage>
</organism>
<dbReference type="SUPFAM" id="SSF53756">
    <property type="entry name" value="UDP-Glycosyltransferase/glycogen phosphorylase"/>
    <property type="match status" value="1"/>
</dbReference>
<dbReference type="eggNOG" id="ENOG5033UH4">
    <property type="taxonomic scope" value="Bacteria"/>
</dbReference>
<reference evidence="2 3" key="1">
    <citation type="submission" date="2009-12" db="EMBL/GenBank/DDBJ databases">
        <title>Genome Sequence of Prevotella timonensis CRIS 5C-B1.</title>
        <authorList>
            <person name="Durkin A.S."/>
            <person name="Madupu R."/>
            <person name="Torralba M."/>
            <person name="Methe B."/>
            <person name="Sutton G."/>
            <person name="Strausberg R.L."/>
            <person name="Nelson K.E."/>
        </authorList>
    </citation>
    <scope>NUCLEOTIDE SEQUENCE [LARGE SCALE GENOMIC DNA]</scope>
    <source>
        <strain evidence="2 3">CRIS 5C-B1</strain>
    </source>
</reference>
<keyword evidence="3" id="KW-1185">Reference proteome</keyword>
<name>D1W1V5_9BACT</name>
<evidence type="ECO:0000259" key="1">
    <source>
        <dbReference type="Pfam" id="PF13524"/>
    </source>
</evidence>
<proteinExistence type="predicted"/>
<gene>
    <name evidence="2" type="ORF">HMPREF9019_0390</name>
</gene>
<feature type="domain" description="Spore protein YkvP/CgeB glycosyl transferase-like" evidence="1">
    <location>
        <begin position="260"/>
        <end position="394"/>
    </location>
</feature>
<dbReference type="Gene3D" id="3.40.50.2000">
    <property type="entry name" value="Glycogen Phosphorylase B"/>
    <property type="match status" value="1"/>
</dbReference>
<dbReference type="Proteomes" id="UP000004001">
    <property type="component" value="Unassembled WGS sequence"/>
</dbReference>
<comment type="caution">
    <text evidence="2">The sequence shown here is derived from an EMBL/GenBank/DDBJ whole genome shotgun (WGS) entry which is preliminary data.</text>
</comment>
<protein>
    <recommendedName>
        <fullName evidence="1">Spore protein YkvP/CgeB glycosyl transferase-like domain-containing protein</fullName>
    </recommendedName>
</protein>
<evidence type="ECO:0000313" key="3">
    <source>
        <dbReference type="Proteomes" id="UP000004001"/>
    </source>
</evidence>